<evidence type="ECO:0000256" key="1">
    <source>
        <dbReference type="SAM" id="MobiDB-lite"/>
    </source>
</evidence>
<gene>
    <name evidence="2" type="ORF">ROJ8625_03626</name>
</gene>
<feature type="region of interest" description="Disordered" evidence="1">
    <location>
        <begin position="93"/>
        <end position="113"/>
    </location>
</feature>
<accession>A0A1X7A3M5</accession>
<evidence type="ECO:0000313" key="2">
    <source>
        <dbReference type="EMBL" id="SLN69679.1"/>
    </source>
</evidence>
<sequence length="113" mass="12538">MTISKSTRRALVDLFEDADRQEAEKKMMAAFGPKLSKVIDSLHALDLDGLAWLFAAAEFHASSAAAREIAKHVMRPDETTVLVEKLRAEAEAQKAARRAERDAKRAEADKTED</sequence>
<proteinExistence type="predicted"/>
<dbReference type="AlphaFoldDB" id="A0A1X7A3M5"/>
<keyword evidence="3" id="KW-1185">Reference proteome</keyword>
<name>A0A1X7A3M5_9RHOB</name>
<evidence type="ECO:0000313" key="3">
    <source>
        <dbReference type="Proteomes" id="UP000193570"/>
    </source>
</evidence>
<dbReference type="Proteomes" id="UP000193570">
    <property type="component" value="Unassembled WGS sequence"/>
</dbReference>
<reference evidence="2 3" key="1">
    <citation type="submission" date="2017-03" db="EMBL/GenBank/DDBJ databases">
        <authorList>
            <person name="Afonso C.L."/>
            <person name="Miller P.J."/>
            <person name="Scott M.A."/>
            <person name="Spackman E."/>
            <person name="Goraichik I."/>
            <person name="Dimitrov K.M."/>
            <person name="Suarez D.L."/>
            <person name="Swayne D.E."/>
        </authorList>
    </citation>
    <scope>NUCLEOTIDE SEQUENCE [LARGE SCALE GENOMIC DNA]</scope>
    <source>
        <strain evidence="2 3">CECT 8625</strain>
    </source>
</reference>
<dbReference type="EMBL" id="FWFK01000007">
    <property type="protein sequence ID" value="SLN69679.1"/>
    <property type="molecule type" value="Genomic_DNA"/>
</dbReference>
<protein>
    <submittedName>
        <fullName evidence="2">Uncharacterized protein</fullName>
    </submittedName>
</protein>
<organism evidence="2 3">
    <name type="scientific">Roseivivax jejudonensis</name>
    <dbReference type="NCBI Taxonomy" id="1529041"/>
    <lineage>
        <taxon>Bacteria</taxon>
        <taxon>Pseudomonadati</taxon>
        <taxon>Pseudomonadota</taxon>
        <taxon>Alphaproteobacteria</taxon>
        <taxon>Rhodobacterales</taxon>
        <taxon>Roseobacteraceae</taxon>
        <taxon>Roseivivax</taxon>
    </lineage>
</organism>
<dbReference type="RefSeq" id="WP_143535171.1">
    <property type="nucleotide sequence ID" value="NZ_FWFK01000007.1"/>
</dbReference>